<reference evidence="16 17" key="1">
    <citation type="submission" date="2013-07" db="EMBL/GenBank/DDBJ databases">
        <authorList>
            <consortium name="DOE Joint Genome Institute"/>
            <person name="Eisen J."/>
            <person name="Huntemann M."/>
            <person name="Han J."/>
            <person name="Chen A."/>
            <person name="Kyrpides N."/>
            <person name="Mavromatis K."/>
            <person name="Markowitz V."/>
            <person name="Palaniappan K."/>
            <person name="Ivanova N."/>
            <person name="Schaumberg A."/>
            <person name="Pati A."/>
            <person name="Liolios K."/>
            <person name="Nordberg H.P."/>
            <person name="Cantor M.N."/>
            <person name="Hua S.X."/>
            <person name="Woyke T."/>
        </authorList>
    </citation>
    <scope>NUCLEOTIDE SEQUENCE [LARGE SCALE GENOMIC DNA]</scope>
    <source>
        <strain evidence="16 17">DSM 44712</strain>
    </source>
</reference>
<keyword evidence="3" id="KW-0949">S-adenosyl-L-methionine</keyword>
<dbReference type="InterPro" id="IPR023885">
    <property type="entry name" value="4Fe4S-binding_SPASM_dom"/>
</dbReference>
<keyword evidence="5" id="KW-0408">Iron</keyword>
<evidence type="ECO:0000256" key="12">
    <source>
        <dbReference type="ARBA" id="ARBA00074337"/>
    </source>
</evidence>
<dbReference type="SFLD" id="SFLDF00316">
    <property type="entry name" value="C-terminal_tyrosine_decarboxyl"/>
    <property type="match status" value="1"/>
</dbReference>
<dbReference type="Proteomes" id="UP000021053">
    <property type="component" value="Unassembled WGS sequence"/>
</dbReference>
<dbReference type="InterPro" id="IPR050377">
    <property type="entry name" value="Radical_SAM_PqqE_MftC-like"/>
</dbReference>
<evidence type="ECO:0000256" key="6">
    <source>
        <dbReference type="ARBA" id="ARBA00023014"/>
    </source>
</evidence>
<keyword evidence="17" id="KW-1185">Reference proteome</keyword>
<dbReference type="InterPro" id="IPR013785">
    <property type="entry name" value="Aldolase_TIM"/>
</dbReference>
<dbReference type="SUPFAM" id="SSF102114">
    <property type="entry name" value="Radical SAM enzymes"/>
    <property type="match status" value="1"/>
</dbReference>
<dbReference type="GO" id="GO:0051539">
    <property type="term" value="F:4 iron, 4 sulfur cluster binding"/>
    <property type="evidence" value="ECO:0007669"/>
    <property type="project" value="UniProtKB-KW"/>
</dbReference>
<comment type="caution">
    <text evidence="16">The sequence shown here is derived from an EMBL/GenBank/DDBJ whole genome shotgun (WGS) entry which is preliminary data.</text>
</comment>
<dbReference type="GO" id="GO:0046872">
    <property type="term" value="F:metal ion binding"/>
    <property type="evidence" value="ECO:0007669"/>
    <property type="project" value="UniProtKB-KW"/>
</dbReference>
<dbReference type="SFLD" id="SFLDG01385">
    <property type="entry name" value="heme_carboxy_lyase_like"/>
    <property type="match status" value="1"/>
</dbReference>
<keyword evidence="4" id="KW-0479">Metal-binding</keyword>
<dbReference type="Pfam" id="PF04055">
    <property type="entry name" value="Radical_SAM"/>
    <property type="match status" value="1"/>
</dbReference>
<dbReference type="SFLD" id="SFLDG01067">
    <property type="entry name" value="SPASM/twitch_domain_containing"/>
    <property type="match status" value="1"/>
</dbReference>
<dbReference type="RefSeq" id="WP_035850809.1">
    <property type="nucleotide sequence ID" value="NZ_KK073874.1"/>
</dbReference>
<evidence type="ECO:0000256" key="3">
    <source>
        <dbReference type="ARBA" id="ARBA00022691"/>
    </source>
</evidence>
<evidence type="ECO:0000313" key="16">
    <source>
        <dbReference type="EMBL" id="EXG81474.1"/>
    </source>
</evidence>
<feature type="domain" description="Radical SAM core" evidence="15">
    <location>
        <begin position="17"/>
        <end position="227"/>
    </location>
</feature>
<dbReference type="EC" id="1.3.98.7" evidence="10"/>
<accession>A0A010ZS31</accession>
<dbReference type="InterPro" id="IPR034480">
    <property type="entry name" value="Heme_synthase-like"/>
</dbReference>
<evidence type="ECO:0000256" key="1">
    <source>
        <dbReference type="ARBA" id="ARBA00001966"/>
    </source>
</evidence>
<gene>
    <name evidence="16" type="ORF">CryarDRAFT_2588</name>
</gene>
<keyword evidence="7" id="KW-0456">Lyase</keyword>
<dbReference type="InterPro" id="IPR058240">
    <property type="entry name" value="rSAM_sf"/>
</dbReference>
<evidence type="ECO:0000259" key="15">
    <source>
        <dbReference type="PROSITE" id="PS51918"/>
    </source>
</evidence>
<dbReference type="HOGENOM" id="CLU_009273_4_3_11"/>
<dbReference type="FunFam" id="3.20.20.70:FF:000188">
    <property type="entry name" value="Mycofactocin radical SAM maturase MftC"/>
    <property type="match status" value="1"/>
</dbReference>
<dbReference type="InterPro" id="IPR006638">
    <property type="entry name" value="Elp3/MiaA/NifB-like_rSAM"/>
</dbReference>
<evidence type="ECO:0000256" key="2">
    <source>
        <dbReference type="ARBA" id="ARBA00022485"/>
    </source>
</evidence>
<dbReference type="SFLD" id="SFLDS00029">
    <property type="entry name" value="Radical_SAM"/>
    <property type="match status" value="1"/>
</dbReference>
<evidence type="ECO:0000256" key="5">
    <source>
        <dbReference type="ARBA" id="ARBA00023004"/>
    </source>
</evidence>
<dbReference type="InterPro" id="IPR007197">
    <property type="entry name" value="rSAM"/>
</dbReference>
<dbReference type="PATRIC" id="fig|927661.3.peg.2552"/>
<sequence>MTAPTATRLIDHFKLGLDAPICLTWELTYACNLSCVHCLSSSGRRDPRELTTAEAKAVIDELERMQVFYVNIGGGEPTVRSDFWELVDYATEHKVGVKFSTNGVKISPEVAERLAASDYVDVQISLDGATAEVNDHVRGPGSYATAVRAMENLKNAGFSGFKLSVVCTRQNVGQLDEFKAIADRYGAQLRLTRLRPSGRGADVWDELHLLPHQQKELYDWLVAHGEQVLTGDSFFHLAAFGDALPGLNLCGAGRVVCLIDPVGDVYACPFAIHENFLAGSVREPGGFQGVWRDSELFRELRQPQTGGACQSCQHYDACQGGCMAAKFFTGLPLDGPDPECVQGYGESALAGVVAGSAPKPSLDHSHRTTRKSRPVALTLSRRPPALLPQSAPPGRACDESPLSGFELIGPSSGSGCASGACGC</sequence>
<dbReference type="PROSITE" id="PS51918">
    <property type="entry name" value="RADICAL_SAM"/>
    <property type="match status" value="1"/>
</dbReference>
<name>A0A010ZS31_9ACTN</name>
<evidence type="ECO:0000256" key="10">
    <source>
        <dbReference type="ARBA" id="ARBA00066739"/>
    </source>
</evidence>
<organism evidence="16 17">
    <name type="scientific">Cryptosporangium arvum DSM 44712</name>
    <dbReference type="NCBI Taxonomy" id="927661"/>
    <lineage>
        <taxon>Bacteria</taxon>
        <taxon>Bacillati</taxon>
        <taxon>Actinomycetota</taxon>
        <taxon>Actinomycetes</taxon>
        <taxon>Cryptosporangiales</taxon>
        <taxon>Cryptosporangiaceae</taxon>
        <taxon>Cryptosporangium</taxon>
    </lineage>
</organism>
<comment type="catalytic activity">
    <reaction evidence="9">
        <text>[mycofactocin precursor peptide]-C-terminal glycyl-N-{[2-(4-hydroxyphenyl)ethenyl]-3-methylbutanamide} + AH2 + S-adenosyl-L-methionine = [mycofactocin precursor peptide]-C-terminal glycyl-N-{5-[(4-hydroxyphenyl)methyl]-4,4-dimethyl-2-oxopyrrolidin-3-yl}acetamide + 5'-deoxyadenosine + L-methionine + A + H(+)</text>
        <dbReference type="Rhea" id="RHEA:65500"/>
        <dbReference type="Rhea" id="RHEA-COMP:16816"/>
        <dbReference type="Rhea" id="RHEA-COMP:16818"/>
        <dbReference type="ChEBI" id="CHEBI:13193"/>
        <dbReference type="ChEBI" id="CHEBI:15378"/>
        <dbReference type="ChEBI" id="CHEBI:17319"/>
        <dbReference type="ChEBI" id="CHEBI:17499"/>
        <dbReference type="ChEBI" id="CHEBI:57844"/>
        <dbReference type="ChEBI" id="CHEBI:59789"/>
        <dbReference type="ChEBI" id="CHEBI:156517"/>
        <dbReference type="ChEBI" id="CHEBI:156518"/>
        <dbReference type="EC" id="4.1.99.26"/>
    </reaction>
</comment>
<comment type="cofactor">
    <cofactor evidence="1">
        <name>[4Fe-4S] cluster</name>
        <dbReference type="ChEBI" id="CHEBI:49883"/>
    </cofactor>
</comment>
<dbReference type="NCBIfam" id="TIGR04085">
    <property type="entry name" value="rSAM_more_4Fe4S"/>
    <property type="match status" value="1"/>
</dbReference>
<dbReference type="CDD" id="cd21123">
    <property type="entry name" value="SPASM_MftC-like"/>
    <property type="match status" value="1"/>
</dbReference>
<dbReference type="Pfam" id="PF13186">
    <property type="entry name" value="SPASM"/>
    <property type="match status" value="1"/>
</dbReference>
<dbReference type="PANTHER" id="PTHR11228:SF7">
    <property type="entry name" value="PQQA PEPTIDE CYCLASE"/>
    <property type="match status" value="1"/>
</dbReference>
<keyword evidence="6" id="KW-0411">Iron-sulfur</keyword>
<evidence type="ECO:0000256" key="13">
    <source>
        <dbReference type="ARBA" id="ARBA00077306"/>
    </source>
</evidence>
<dbReference type="Gene3D" id="3.20.20.70">
    <property type="entry name" value="Aldolase class I"/>
    <property type="match status" value="1"/>
</dbReference>
<keyword evidence="2" id="KW-0004">4Fe-4S</keyword>
<dbReference type="InterPro" id="IPR023913">
    <property type="entry name" value="MftC"/>
</dbReference>
<evidence type="ECO:0000256" key="14">
    <source>
        <dbReference type="ARBA" id="ARBA00079192"/>
    </source>
</evidence>
<dbReference type="OrthoDB" id="9782387at2"/>
<dbReference type="NCBIfam" id="TIGR03962">
    <property type="entry name" value="mycofact_rSAM"/>
    <property type="match status" value="1"/>
</dbReference>
<dbReference type="EC" id="4.1.99.26" evidence="11"/>
<evidence type="ECO:0000256" key="9">
    <source>
        <dbReference type="ARBA" id="ARBA00051925"/>
    </source>
</evidence>
<dbReference type="EMBL" id="JFBT01000001">
    <property type="protein sequence ID" value="EXG81474.1"/>
    <property type="molecule type" value="Genomic_DNA"/>
</dbReference>
<evidence type="ECO:0000313" key="17">
    <source>
        <dbReference type="Proteomes" id="UP000021053"/>
    </source>
</evidence>
<evidence type="ECO:0000256" key="4">
    <source>
        <dbReference type="ARBA" id="ARBA00022723"/>
    </source>
</evidence>
<evidence type="ECO:0000256" key="8">
    <source>
        <dbReference type="ARBA" id="ARBA00051525"/>
    </source>
</evidence>
<dbReference type="SMART" id="SM00729">
    <property type="entry name" value="Elp3"/>
    <property type="match status" value="1"/>
</dbReference>
<proteinExistence type="predicted"/>
<dbReference type="PANTHER" id="PTHR11228">
    <property type="entry name" value="RADICAL SAM DOMAIN PROTEIN"/>
    <property type="match status" value="1"/>
</dbReference>
<comment type="catalytic activity">
    <reaction evidence="8">
        <text>[mycofactocin precursor peptide]-C-terminal glycyl-L-valyl-L-tyrosine + S-adenosyl-L-methionine = [mycofactocin precursor peptide]-C-terminal glycyl-N-{[2-(4-hydroxyphenyl)ethenyl]-3-methylbutanamide} + 5'-deoxyadenosine + L-methionine + CO2</text>
        <dbReference type="Rhea" id="RHEA:65492"/>
        <dbReference type="Rhea" id="RHEA-COMP:16815"/>
        <dbReference type="Rhea" id="RHEA-COMP:16816"/>
        <dbReference type="ChEBI" id="CHEBI:16526"/>
        <dbReference type="ChEBI" id="CHEBI:17319"/>
        <dbReference type="ChEBI" id="CHEBI:57844"/>
        <dbReference type="ChEBI" id="CHEBI:59789"/>
        <dbReference type="ChEBI" id="CHEBI:156515"/>
        <dbReference type="ChEBI" id="CHEBI:156517"/>
        <dbReference type="EC" id="1.3.98.7"/>
    </reaction>
</comment>
<evidence type="ECO:0000256" key="11">
    <source>
        <dbReference type="ARBA" id="ARBA00066804"/>
    </source>
</evidence>
<dbReference type="AlphaFoldDB" id="A0A010ZS31"/>
<dbReference type="SFLD" id="SFLDG01386">
    <property type="entry name" value="main_SPASM_domain-containing"/>
    <property type="match status" value="1"/>
</dbReference>
<protein>
    <recommendedName>
        <fullName evidence="12">Mycofactocin maturase MftC</fullName>
        <ecNumber evidence="10">1.3.98.7</ecNumber>
        <ecNumber evidence="11">4.1.99.26</ecNumber>
    </recommendedName>
    <alternativeName>
        <fullName evidence="14">[Mycofactocin precursor peptide]-pyrrolidinone derivative synthase</fullName>
    </alternativeName>
    <alternativeName>
        <fullName evidence="13">[Mycofactocin precursor peptide]-tyrosine decarboxylase</fullName>
    </alternativeName>
</protein>
<dbReference type="GO" id="GO:0003824">
    <property type="term" value="F:catalytic activity"/>
    <property type="evidence" value="ECO:0007669"/>
    <property type="project" value="InterPro"/>
</dbReference>
<dbReference type="CDD" id="cd01335">
    <property type="entry name" value="Radical_SAM"/>
    <property type="match status" value="1"/>
</dbReference>
<evidence type="ECO:0000256" key="7">
    <source>
        <dbReference type="ARBA" id="ARBA00023239"/>
    </source>
</evidence>